<keyword evidence="2" id="KW-1185">Reference proteome</keyword>
<organism evidence="1 2">
    <name type="scientific">Adiantum capillus-veneris</name>
    <name type="common">Maidenhair fern</name>
    <dbReference type="NCBI Taxonomy" id="13818"/>
    <lineage>
        <taxon>Eukaryota</taxon>
        <taxon>Viridiplantae</taxon>
        <taxon>Streptophyta</taxon>
        <taxon>Embryophyta</taxon>
        <taxon>Tracheophyta</taxon>
        <taxon>Polypodiopsida</taxon>
        <taxon>Polypodiidae</taxon>
        <taxon>Polypodiales</taxon>
        <taxon>Pteridineae</taxon>
        <taxon>Pteridaceae</taxon>
        <taxon>Vittarioideae</taxon>
        <taxon>Adiantum</taxon>
    </lineage>
</organism>
<evidence type="ECO:0000313" key="1">
    <source>
        <dbReference type="EMBL" id="KAI5075950.1"/>
    </source>
</evidence>
<evidence type="ECO:0000313" key="2">
    <source>
        <dbReference type="Proteomes" id="UP000886520"/>
    </source>
</evidence>
<accession>A0A9D4UY49</accession>
<dbReference type="AlphaFoldDB" id="A0A9D4UY49"/>
<sequence>MALPAIPAWRYLALPTALGAPDGASAYNNLHEESLAALRYLQHLAHLTIHSMQFRPASTLICLLDGCTTLQHLHGNSHVTSPLWNLHPHPASATFPLYPHHEIFLLHTSACSLSLTGYTCTGLFLS</sequence>
<reference evidence="1" key="1">
    <citation type="submission" date="2021-01" db="EMBL/GenBank/DDBJ databases">
        <title>Adiantum capillus-veneris genome.</title>
        <authorList>
            <person name="Fang Y."/>
            <person name="Liao Q."/>
        </authorList>
    </citation>
    <scope>NUCLEOTIDE SEQUENCE</scope>
    <source>
        <strain evidence="1">H3</strain>
        <tissue evidence="1">Leaf</tissue>
    </source>
</reference>
<gene>
    <name evidence="1" type="ORF">GOP47_0010026</name>
</gene>
<dbReference type="Proteomes" id="UP000886520">
    <property type="component" value="Chromosome 9"/>
</dbReference>
<name>A0A9D4UY49_ADICA</name>
<protein>
    <submittedName>
        <fullName evidence="1">Uncharacterized protein</fullName>
    </submittedName>
</protein>
<proteinExistence type="predicted"/>
<comment type="caution">
    <text evidence="1">The sequence shown here is derived from an EMBL/GenBank/DDBJ whole genome shotgun (WGS) entry which is preliminary data.</text>
</comment>
<dbReference type="EMBL" id="JABFUD020000009">
    <property type="protein sequence ID" value="KAI5075950.1"/>
    <property type="molecule type" value="Genomic_DNA"/>
</dbReference>